<dbReference type="Gene3D" id="3.30.70.1820">
    <property type="entry name" value="L1 transposable element, RRM domain"/>
    <property type="match status" value="1"/>
</dbReference>
<proteinExistence type="predicted"/>
<feature type="compositionally biased region" description="Basic residues" evidence="1">
    <location>
        <begin position="233"/>
        <end position="243"/>
    </location>
</feature>
<feature type="region of interest" description="Disordered" evidence="1">
    <location>
        <begin position="208"/>
        <end position="243"/>
    </location>
</feature>
<keyword evidence="3" id="KW-1185">Reference proteome</keyword>
<evidence type="ECO:0000313" key="2">
    <source>
        <dbReference type="EMBL" id="CAK1542965.1"/>
    </source>
</evidence>
<evidence type="ECO:0000313" key="3">
    <source>
        <dbReference type="Proteomes" id="UP001497472"/>
    </source>
</evidence>
<comment type="caution">
    <text evidence="2">The sequence shown here is derived from an EMBL/GenBank/DDBJ whole genome shotgun (WGS) entry which is preliminary data.</text>
</comment>
<sequence>MEDLKKTVLNVSEMFTTKMEQFQQRLDKASKVSPTESNTSIAMEFEAFKSSILFCLQNLQTQVEMLFRMQDDLEMRSRRKFLLLHGVNESKDENPTSVAKMLSVLLKCPDLAADSLSRCHRLGTRRDTKPRPVLIKLRQHQVKEQIWSSKTHLKGTGITLSEFLTKGRHNIFMAARKQFGVSNCWTRDGNIYAIRPDGERCRINDMKDIIGSASEDEPTATTSAPLPQPQKDKGRKKAPNKGQ</sequence>
<dbReference type="AlphaFoldDB" id="A0AAV1J4R5"/>
<dbReference type="Proteomes" id="UP001497472">
    <property type="component" value="Unassembled WGS sequence"/>
</dbReference>
<protein>
    <submittedName>
        <fullName evidence="2">Uncharacterized protein</fullName>
    </submittedName>
</protein>
<accession>A0AAV1J4R5</accession>
<gene>
    <name evidence="2" type="ORF">LNINA_LOCUS2810</name>
</gene>
<organism evidence="2 3">
    <name type="scientific">Leptosia nina</name>
    <dbReference type="NCBI Taxonomy" id="320188"/>
    <lineage>
        <taxon>Eukaryota</taxon>
        <taxon>Metazoa</taxon>
        <taxon>Ecdysozoa</taxon>
        <taxon>Arthropoda</taxon>
        <taxon>Hexapoda</taxon>
        <taxon>Insecta</taxon>
        <taxon>Pterygota</taxon>
        <taxon>Neoptera</taxon>
        <taxon>Endopterygota</taxon>
        <taxon>Lepidoptera</taxon>
        <taxon>Glossata</taxon>
        <taxon>Ditrysia</taxon>
        <taxon>Papilionoidea</taxon>
        <taxon>Pieridae</taxon>
        <taxon>Pierinae</taxon>
        <taxon>Leptosia</taxon>
    </lineage>
</organism>
<name>A0AAV1J4R5_9NEOP</name>
<dbReference type="EMBL" id="CAVLEF010000004">
    <property type="protein sequence ID" value="CAK1542965.1"/>
    <property type="molecule type" value="Genomic_DNA"/>
</dbReference>
<reference evidence="2 3" key="1">
    <citation type="submission" date="2023-11" db="EMBL/GenBank/DDBJ databases">
        <authorList>
            <person name="Okamura Y."/>
        </authorList>
    </citation>
    <scope>NUCLEOTIDE SEQUENCE [LARGE SCALE GENOMIC DNA]</scope>
</reference>
<evidence type="ECO:0000256" key="1">
    <source>
        <dbReference type="SAM" id="MobiDB-lite"/>
    </source>
</evidence>